<comment type="caution">
    <text evidence="2">The sequence shown here is derived from an EMBL/GenBank/DDBJ whole genome shotgun (WGS) entry which is preliminary data.</text>
</comment>
<feature type="non-terminal residue" evidence="2">
    <location>
        <position position="51"/>
    </location>
</feature>
<reference evidence="2" key="1">
    <citation type="journal article" date="2014" name="Front. Microbiol.">
        <title>High frequency of phylogenetically diverse reductive dehalogenase-homologous genes in deep subseafloor sedimentary metagenomes.</title>
        <authorList>
            <person name="Kawai M."/>
            <person name="Futagami T."/>
            <person name="Toyoda A."/>
            <person name="Takaki Y."/>
            <person name="Nishi S."/>
            <person name="Hori S."/>
            <person name="Arai W."/>
            <person name="Tsubouchi T."/>
            <person name="Morono Y."/>
            <person name="Uchiyama I."/>
            <person name="Ito T."/>
            <person name="Fujiyama A."/>
            <person name="Inagaki F."/>
            <person name="Takami H."/>
        </authorList>
    </citation>
    <scope>NUCLEOTIDE SEQUENCE</scope>
    <source>
        <strain evidence="2">Expedition CK06-06</strain>
    </source>
</reference>
<protein>
    <submittedName>
        <fullName evidence="2">Uncharacterized protein</fullName>
    </submittedName>
</protein>
<dbReference type="InterPro" id="IPR038078">
    <property type="entry name" value="PhoU-like_sf"/>
</dbReference>
<gene>
    <name evidence="2" type="ORF">S03H2_29634</name>
</gene>
<dbReference type="Gene3D" id="1.20.58.220">
    <property type="entry name" value="Phosphate transport system protein phou homolog 2, domain 2"/>
    <property type="match status" value="1"/>
</dbReference>
<accession>X1GZ35</accession>
<dbReference type="AlphaFoldDB" id="X1GZ35"/>
<organism evidence="2">
    <name type="scientific">marine sediment metagenome</name>
    <dbReference type="NCBI Taxonomy" id="412755"/>
    <lineage>
        <taxon>unclassified sequences</taxon>
        <taxon>metagenomes</taxon>
        <taxon>ecological metagenomes</taxon>
    </lineage>
</organism>
<name>X1GZ35_9ZZZZ</name>
<dbReference type="InterPro" id="IPR018445">
    <property type="entry name" value="Put_Phosphate_transp_reg"/>
</dbReference>
<comment type="similarity">
    <text evidence="1">Belongs to the UPF0111 family.</text>
</comment>
<evidence type="ECO:0000256" key="1">
    <source>
        <dbReference type="ARBA" id="ARBA00008591"/>
    </source>
</evidence>
<proteinExistence type="inferred from homology"/>
<dbReference type="EMBL" id="BARU01017898">
    <property type="protein sequence ID" value="GAH50095.1"/>
    <property type="molecule type" value="Genomic_DNA"/>
</dbReference>
<sequence>MSLIKELFGKSPFGPLVEHTKRVHECVKLVRPLMEALARGDHEEIHRLQDE</sequence>
<dbReference type="Pfam" id="PF01865">
    <property type="entry name" value="PhoU_div"/>
    <property type="match status" value="1"/>
</dbReference>
<evidence type="ECO:0000313" key="2">
    <source>
        <dbReference type="EMBL" id="GAH50095.1"/>
    </source>
</evidence>